<feature type="compositionally biased region" description="Polar residues" evidence="6">
    <location>
        <begin position="1"/>
        <end position="20"/>
    </location>
</feature>
<feature type="domain" description="FlgD Tudor-like" evidence="8">
    <location>
        <begin position="87"/>
        <end position="215"/>
    </location>
</feature>
<reference evidence="11 14" key="3">
    <citation type="submission" date="2021-01" db="EMBL/GenBank/DDBJ databases">
        <title>FDA dAtabase for Regulatory Grade micrObial Sequences (FDA-ARGOS): Supporting development and validation of Infectious Disease Dx tests.</title>
        <authorList>
            <person name="Blissenbach B."/>
            <person name="Krut O."/>
            <person name="Tallon L."/>
            <person name="Sadzewicz L."/>
            <person name="Zhao X."/>
            <person name="Boylan J."/>
            <person name="Ott S."/>
            <person name="Bowen H."/>
            <person name="Vavikolanu K."/>
            <person name="Mehta A."/>
            <person name="Aluvathingal J."/>
            <person name="Nadendla S."/>
            <person name="Yan Y."/>
            <person name="Sichtig H."/>
        </authorList>
    </citation>
    <scope>NUCLEOTIDE SEQUENCE [LARGE SCALE GENOMIC DNA]</scope>
    <source>
        <strain evidence="11 14">FDAARGOS_1082</strain>
    </source>
</reference>
<dbReference type="EMBL" id="CPXJ01000040">
    <property type="protein sequence ID" value="CNE13640.1"/>
    <property type="molecule type" value="Genomic_DNA"/>
</dbReference>
<dbReference type="Proteomes" id="UP000595309">
    <property type="component" value="Chromosome"/>
</dbReference>
<dbReference type="PATRIC" id="fig|630.129.peg.662"/>
<protein>
    <recommendedName>
        <fullName evidence="2 5">Basal-body rod modification protein FlgD</fullName>
    </recommendedName>
</protein>
<evidence type="ECO:0000313" key="13">
    <source>
        <dbReference type="Proteomes" id="UP000048841"/>
    </source>
</evidence>
<evidence type="ECO:0000256" key="2">
    <source>
        <dbReference type="ARBA" id="ARBA00016013"/>
    </source>
</evidence>
<evidence type="ECO:0000256" key="5">
    <source>
        <dbReference type="RuleBase" id="RU362076"/>
    </source>
</evidence>
<evidence type="ECO:0000256" key="1">
    <source>
        <dbReference type="ARBA" id="ARBA00010577"/>
    </source>
</evidence>
<reference evidence="10 12" key="1">
    <citation type="submission" date="2015-03" db="EMBL/GenBank/DDBJ databases">
        <authorList>
            <consortium name="Pathogen Informatics"/>
            <person name="Murphy D."/>
        </authorList>
    </citation>
    <scope>NUCLEOTIDE SEQUENCE [LARGE SCALE GENOMIC DNA]</scope>
    <source>
        <strain evidence="10 12">IP05342</strain>
    </source>
</reference>
<dbReference type="InterPro" id="IPR005648">
    <property type="entry name" value="FlgD"/>
</dbReference>
<keyword evidence="11" id="KW-0966">Cell projection</keyword>
<evidence type="ECO:0000256" key="6">
    <source>
        <dbReference type="SAM" id="MobiDB-lite"/>
    </source>
</evidence>
<name>A0A0E1NI25_YEREN</name>
<dbReference type="RefSeq" id="WP_005157295.1">
    <property type="nucleotide sequence ID" value="NZ_CGBC01000005.1"/>
</dbReference>
<comment type="function">
    <text evidence="4 5">Required for flagellar hook formation. May act as a scaffolding protein.</text>
</comment>
<evidence type="ECO:0000313" key="11">
    <source>
        <dbReference type="EMBL" id="QQU45668.1"/>
    </source>
</evidence>
<keyword evidence="12" id="KW-1185">Reference proteome</keyword>
<dbReference type="Gene3D" id="2.30.30.910">
    <property type="match status" value="1"/>
</dbReference>
<dbReference type="KEGG" id="yet:CH48_2330"/>
<gene>
    <name evidence="9" type="primary">flgD_1</name>
    <name evidence="11" type="synonym">flgD</name>
    <name evidence="10" type="synonym">flgD_2</name>
    <name evidence="9" type="ORF">ERS137941_00547</name>
    <name evidence="10" type="ORF">ERS137959_03074</name>
    <name evidence="11" type="ORF">I6I39_11685</name>
</gene>
<dbReference type="OMA" id="QMVMMEN"/>
<keyword evidence="11" id="KW-0969">Cilium</keyword>
<dbReference type="EMBL" id="CGBR01000002">
    <property type="protein sequence ID" value="CFQ53418.1"/>
    <property type="molecule type" value="Genomic_DNA"/>
</dbReference>
<evidence type="ECO:0000259" key="8">
    <source>
        <dbReference type="Pfam" id="PF13861"/>
    </source>
</evidence>
<feature type="region of interest" description="Disordered" evidence="6">
    <location>
        <begin position="1"/>
        <end position="26"/>
    </location>
</feature>
<organism evidence="9 13">
    <name type="scientific">Yersinia enterocolitica</name>
    <dbReference type="NCBI Taxonomy" id="630"/>
    <lineage>
        <taxon>Bacteria</taxon>
        <taxon>Pseudomonadati</taxon>
        <taxon>Pseudomonadota</taxon>
        <taxon>Gammaproteobacteria</taxon>
        <taxon>Enterobacterales</taxon>
        <taxon>Yersiniaceae</taxon>
        <taxon>Yersinia</taxon>
    </lineage>
</organism>
<evidence type="ECO:0000256" key="3">
    <source>
        <dbReference type="ARBA" id="ARBA00022795"/>
    </source>
</evidence>
<evidence type="ECO:0000313" key="14">
    <source>
        <dbReference type="Proteomes" id="UP000595309"/>
    </source>
</evidence>
<dbReference type="AlphaFoldDB" id="A0A0E1NI25"/>
<evidence type="ECO:0000313" key="12">
    <source>
        <dbReference type="Proteomes" id="UP000041601"/>
    </source>
</evidence>
<accession>A0A0E1NI25</accession>
<dbReference type="Gene3D" id="2.60.40.4070">
    <property type="match status" value="1"/>
</dbReference>
<comment type="similarity">
    <text evidence="1 5">Belongs to the FlgD family.</text>
</comment>
<evidence type="ECO:0000313" key="9">
    <source>
        <dbReference type="EMBL" id="CFQ53418.1"/>
    </source>
</evidence>
<keyword evidence="3 5" id="KW-1005">Bacterial flagellum biogenesis</keyword>
<evidence type="ECO:0000259" key="7">
    <source>
        <dbReference type="Pfam" id="PF13860"/>
    </source>
</evidence>
<sequence>MSNDIKNSELNSKSIMSGSRQEVLPNGDELNNQFMTLLVAQIQNQDPLNPMDGTEFVGQMAQLSQVQSTENMAKMLKSNTVQMERVQAMATVNLVGQQVMVESDEVELGTQIQNGRLTLKHGASPLVIHLTDEFGQEHQMSLGNQSAGSVNFTIDPTKQNLKPGHYKLSAVSSSGEELIPLELAGAVNNVRIPQHGGAAQLNIAGLGNVSYNKIKQFGV</sequence>
<dbReference type="InterPro" id="IPR025963">
    <property type="entry name" value="FLgD_Tudor"/>
</dbReference>
<dbReference type="GeneID" id="31410437"/>
<dbReference type="Proteomes" id="UP000048841">
    <property type="component" value="Unassembled WGS sequence"/>
</dbReference>
<evidence type="ECO:0000313" key="10">
    <source>
        <dbReference type="EMBL" id="CNE13640.1"/>
    </source>
</evidence>
<reference evidence="9 13" key="2">
    <citation type="submission" date="2015-03" db="EMBL/GenBank/DDBJ databases">
        <authorList>
            <person name="Murphy D."/>
        </authorList>
    </citation>
    <scope>NUCLEOTIDE SEQUENCE [LARGE SCALE GENOMIC DNA]</scope>
    <source>
        <strain evidence="9 13">IP26249</strain>
    </source>
</reference>
<proteinExistence type="inferred from homology"/>
<dbReference type="EMBL" id="CP068146">
    <property type="protein sequence ID" value="QQU45668.1"/>
    <property type="molecule type" value="Genomic_DNA"/>
</dbReference>
<dbReference type="GO" id="GO:0044781">
    <property type="term" value="P:bacterial-type flagellum organization"/>
    <property type="evidence" value="ECO:0007669"/>
    <property type="project" value="UniProtKB-UniRule"/>
</dbReference>
<evidence type="ECO:0000256" key="4">
    <source>
        <dbReference type="ARBA" id="ARBA00024746"/>
    </source>
</evidence>
<keyword evidence="11" id="KW-0282">Flagellum</keyword>
<dbReference type="Proteomes" id="UP000041601">
    <property type="component" value="Unassembled WGS sequence"/>
</dbReference>
<dbReference type="Pfam" id="PF13861">
    <property type="entry name" value="FLgD_tudor"/>
    <property type="match status" value="1"/>
</dbReference>
<dbReference type="NCBIfam" id="NF007198">
    <property type="entry name" value="PRK09619.1"/>
    <property type="match status" value="1"/>
</dbReference>
<feature type="domain" description="FlgD/Vpr Ig-like" evidence="7">
    <location>
        <begin position="104"/>
        <end position="175"/>
    </location>
</feature>
<dbReference type="Pfam" id="PF03963">
    <property type="entry name" value="FlgD"/>
    <property type="match status" value="1"/>
</dbReference>
<dbReference type="InterPro" id="IPR025965">
    <property type="entry name" value="FlgD/Vpr_Ig-like"/>
</dbReference>
<dbReference type="Pfam" id="PF13860">
    <property type="entry name" value="FlgD_ig"/>
    <property type="match status" value="1"/>
</dbReference>